<name>A0A2T7NIC4_POMCA</name>
<dbReference type="EMBL" id="PZQS01000012">
    <property type="protein sequence ID" value="PVD20905.1"/>
    <property type="molecule type" value="Genomic_DNA"/>
</dbReference>
<keyword evidence="2" id="KW-1185">Reference proteome</keyword>
<dbReference type="Proteomes" id="UP000245119">
    <property type="component" value="Linkage Group LG12"/>
</dbReference>
<protein>
    <submittedName>
        <fullName evidence="1">Uncharacterized protein</fullName>
    </submittedName>
</protein>
<sequence>MHDLSDGVFVILTRVRFPVPAIIPSLHSAVVAMTALACPSFRSTFVYSSLCLDHSLFLTGLKWL</sequence>
<gene>
    <name evidence="1" type="ORF">C0Q70_19068</name>
</gene>
<accession>A0A2T7NIC4</accession>
<evidence type="ECO:0000313" key="1">
    <source>
        <dbReference type="EMBL" id="PVD20905.1"/>
    </source>
</evidence>
<evidence type="ECO:0000313" key="2">
    <source>
        <dbReference type="Proteomes" id="UP000245119"/>
    </source>
</evidence>
<reference evidence="1 2" key="1">
    <citation type="submission" date="2018-04" db="EMBL/GenBank/DDBJ databases">
        <title>The genome of golden apple snail Pomacea canaliculata provides insight into stress tolerance and invasive adaptation.</title>
        <authorList>
            <person name="Liu C."/>
            <person name="Liu B."/>
            <person name="Ren Y."/>
            <person name="Zhang Y."/>
            <person name="Wang H."/>
            <person name="Li S."/>
            <person name="Jiang F."/>
            <person name="Yin L."/>
            <person name="Zhang G."/>
            <person name="Qian W."/>
            <person name="Fan W."/>
        </authorList>
    </citation>
    <scope>NUCLEOTIDE SEQUENCE [LARGE SCALE GENOMIC DNA]</scope>
    <source>
        <strain evidence="1">SZHN2017</strain>
        <tissue evidence="1">Muscle</tissue>
    </source>
</reference>
<proteinExistence type="predicted"/>
<comment type="caution">
    <text evidence="1">The sequence shown here is derived from an EMBL/GenBank/DDBJ whole genome shotgun (WGS) entry which is preliminary data.</text>
</comment>
<organism evidence="1 2">
    <name type="scientific">Pomacea canaliculata</name>
    <name type="common">Golden apple snail</name>
    <dbReference type="NCBI Taxonomy" id="400727"/>
    <lineage>
        <taxon>Eukaryota</taxon>
        <taxon>Metazoa</taxon>
        <taxon>Spiralia</taxon>
        <taxon>Lophotrochozoa</taxon>
        <taxon>Mollusca</taxon>
        <taxon>Gastropoda</taxon>
        <taxon>Caenogastropoda</taxon>
        <taxon>Architaenioglossa</taxon>
        <taxon>Ampullarioidea</taxon>
        <taxon>Ampullariidae</taxon>
        <taxon>Pomacea</taxon>
    </lineage>
</organism>
<dbReference type="AlphaFoldDB" id="A0A2T7NIC4"/>